<evidence type="ECO:0000313" key="1">
    <source>
        <dbReference type="EMBL" id="APO70063.1"/>
    </source>
</evidence>
<dbReference type="Proteomes" id="UP000184749">
    <property type="component" value="Plasmid pRgalIE4872c"/>
</dbReference>
<gene>
    <name evidence="1" type="ORF">IE4872_PC00030</name>
</gene>
<evidence type="ECO:0008006" key="3">
    <source>
        <dbReference type="Google" id="ProtNLM"/>
    </source>
</evidence>
<keyword evidence="1" id="KW-0614">Plasmid</keyword>
<geneLocation type="plasmid" evidence="2">
    <name>prgalie4872c</name>
</geneLocation>
<dbReference type="CDD" id="cd06262">
    <property type="entry name" value="metallo-hydrolase-like_MBL-fold"/>
    <property type="match status" value="1"/>
</dbReference>
<dbReference type="InterPro" id="IPR052159">
    <property type="entry name" value="Competence_DNA_uptake"/>
</dbReference>
<dbReference type="RefSeq" id="WP_074070660.1">
    <property type="nucleotide sequence ID" value="NZ_CP017104.1"/>
</dbReference>
<accession>A0A1L5NQ92</accession>
<organism evidence="1 2">
    <name type="scientific">Rhizobium gallicum</name>
    <dbReference type="NCBI Taxonomy" id="56730"/>
    <lineage>
        <taxon>Bacteria</taxon>
        <taxon>Pseudomonadati</taxon>
        <taxon>Pseudomonadota</taxon>
        <taxon>Alphaproteobacteria</taxon>
        <taxon>Hyphomicrobiales</taxon>
        <taxon>Rhizobiaceae</taxon>
        <taxon>Rhizobium/Agrobacterium group</taxon>
        <taxon>Rhizobium</taxon>
    </lineage>
</organism>
<dbReference type="SUPFAM" id="SSF56281">
    <property type="entry name" value="Metallo-hydrolase/oxidoreductase"/>
    <property type="match status" value="1"/>
</dbReference>
<dbReference type="PANTHER" id="PTHR30619:SF1">
    <property type="entry name" value="RECOMBINATION PROTEIN 2"/>
    <property type="match status" value="1"/>
</dbReference>
<evidence type="ECO:0000313" key="2">
    <source>
        <dbReference type="Proteomes" id="UP000184749"/>
    </source>
</evidence>
<dbReference type="PANTHER" id="PTHR30619">
    <property type="entry name" value="DNA INTERNALIZATION/COMPETENCE PROTEIN COMEC/REC2"/>
    <property type="match status" value="1"/>
</dbReference>
<sequence length="433" mass="47827">MPVPVKATIFSYQVGFGDCFLLRYSYDDGQRRHMLIDFGTTGLPEGAAASYMSLIAKDIAGKCTERRGDGLDVVVATHRHADHISGFATRDDGKGSGDIIAALKPKVVVLPWTEAPEAPEDWLGPEDSGTAQAFESRRQSLQAMHETAALAVAFARDPKTKLPLGLAGEMGFIGEVNLANLSAVKNLQAMGEAAEHRYVFHGCDIKLGNILPEITIDVLGPPTLVQTESIRKQASRNRDEFWMLQPKRFAAATGPTKKQSLFPNAPSAYGTKLFTEQRWLGRRIDELQAELTLSLVRDLDKQMNNTSVVLLMRAGSKSLLFPGDAQLENWQYALQSPLATLLDDVDVYKVGHHGSLNATPRSMWKRFLKRGDQDHPHRLTSVLSTKLGKHGSVAKETEVPRRTLVQELEKNSNFFTTEALPPDKLYHEVDIAL</sequence>
<protein>
    <recommendedName>
        <fullName evidence="3">Metallo-beta-lactamase domain-containing protein</fullName>
    </recommendedName>
</protein>
<dbReference type="EMBL" id="CP017104">
    <property type="protein sequence ID" value="APO70063.1"/>
    <property type="molecule type" value="Genomic_DNA"/>
</dbReference>
<dbReference type="Gene3D" id="3.60.15.10">
    <property type="entry name" value="Ribonuclease Z/Hydroxyacylglutathione hydrolase-like"/>
    <property type="match status" value="1"/>
</dbReference>
<dbReference type="OrthoDB" id="7177610at2"/>
<dbReference type="AlphaFoldDB" id="A0A1L5NQ92"/>
<name>A0A1L5NQ92_9HYPH</name>
<reference evidence="1 2" key="1">
    <citation type="submission" date="2016-09" db="EMBL/GenBank/DDBJ databases">
        <title>The complete genome sequences of Rhizobium gallicum, symbiovars gallicum and phaseoli, symbionts associated to common bean (Phaseolus vulgaris).</title>
        <authorList>
            <person name="Bustos P."/>
            <person name="Santamaria R.I."/>
            <person name="Perez-Carrascal O.M."/>
            <person name="Juarez S."/>
            <person name="Lozano L."/>
            <person name="Martinez-Flores I."/>
            <person name="Martinez-Romero E."/>
            <person name="Cevallos M."/>
            <person name="Romero D."/>
            <person name="Davila G."/>
            <person name="Gonzalez V."/>
        </authorList>
    </citation>
    <scope>NUCLEOTIDE SEQUENCE [LARGE SCALE GENOMIC DNA]</scope>
    <source>
        <strain evidence="1 2">IE4872</strain>
        <plasmid evidence="2">prgalie4872c</plasmid>
    </source>
</reference>
<dbReference type="InterPro" id="IPR036866">
    <property type="entry name" value="RibonucZ/Hydroxyglut_hydro"/>
</dbReference>
<proteinExistence type="predicted"/>